<organism evidence="2 3">
    <name type="scientific">Paraglomus brasilianum</name>
    <dbReference type="NCBI Taxonomy" id="144538"/>
    <lineage>
        <taxon>Eukaryota</taxon>
        <taxon>Fungi</taxon>
        <taxon>Fungi incertae sedis</taxon>
        <taxon>Mucoromycota</taxon>
        <taxon>Glomeromycotina</taxon>
        <taxon>Glomeromycetes</taxon>
        <taxon>Paraglomerales</taxon>
        <taxon>Paraglomeraceae</taxon>
        <taxon>Paraglomus</taxon>
    </lineage>
</organism>
<dbReference type="AlphaFoldDB" id="A0A9N9EFN3"/>
<reference evidence="2" key="1">
    <citation type="submission" date="2021-06" db="EMBL/GenBank/DDBJ databases">
        <authorList>
            <person name="Kallberg Y."/>
            <person name="Tangrot J."/>
            <person name="Rosling A."/>
        </authorList>
    </citation>
    <scope>NUCLEOTIDE SEQUENCE</scope>
    <source>
        <strain evidence="2">BR232B</strain>
    </source>
</reference>
<evidence type="ECO:0000313" key="2">
    <source>
        <dbReference type="EMBL" id="CAG8677807.1"/>
    </source>
</evidence>
<sequence>IAKTIEKKKSPLEFVGVYILSHDDSKALQIASSKLIHIQQHLLVLQDRRHGRMMTKQSDKTLELLSYRRDASSDSHESQESVIRLLKDALGICELQEYVVSLEKLMRIDEIQNAMASIPDPSINNASSTTEPRGPGVQPKNMQDITASVTRSIEIPIKNISDFSSNEPVINGKIVRRLYYRQQQVAQKFLGQ</sequence>
<comment type="caution">
    <text evidence="2">The sequence shown here is derived from an EMBL/GenBank/DDBJ whole genome shotgun (WGS) entry which is preliminary data.</text>
</comment>
<keyword evidence="3" id="KW-1185">Reference proteome</keyword>
<gene>
    <name evidence="2" type="ORF">PBRASI_LOCUS11643</name>
</gene>
<evidence type="ECO:0000313" key="3">
    <source>
        <dbReference type="Proteomes" id="UP000789739"/>
    </source>
</evidence>
<accession>A0A9N9EFN3</accession>
<evidence type="ECO:0000256" key="1">
    <source>
        <dbReference type="SAM" id="MobiDB-lite"/>
    </source>
</evidence>
<feature type="non-terminal residue" evidence="2">
    <location>
        <position position="1"/>
    </location>
</feature>
<protein>
    <submittedName>
        <fullName evidence="2">11792_t:CDS:1</fullName>
    </submittedName>
</protein>
<dbReference type="Proteomes" id="UP000789739">
    <property type="component" value="Unassembled WGS sequence"/>
</dbReference>
<name>A0A9N9EFN3_9GLOM</name>
<proteinExistence type="predicted"/>
<dbReference type="EMBL" id="CAJVPI010006217">
    <property type="protein sequence ID" value="CAG8677807.1"/>
    <property type="molecule type" value="Genomic_DNA"/>
</dbReference>
<feature type="region of interest" description="Disordered" evidence="1">
    <location>
        <begin position="119"/>
        <end position="141"/>
    </location>
</feature>
<feature type="non-terminal residue" evidence="2">
    <location>
        <position position="192"/>
    </location>
</feature>
<feature type="compositionally biased region" description="Polar residues" evidence="1">
    <location>
        <begin position="122"/>
        <end position="131"/>
    </location>
</feature>